<reference evidence="10 11" key="2">
    <citation type="journal article" date="2015" name="BMC Genomics">
        <title>Analysis of three genomes within the thermophilic bacterial species Caldanaerobacter subterraneus with a focus on carbon monoxide dehydrogenase evolution and hydrolase diversity.</title>
        <authorList>
            <person name="Sant'Anna F.H."/>
            <person name="Lebedinsky A.V."/>
            <person name="Sokolova T.G."/>
            <person name="Robb F.T."/>
            <person name="Gonzalez J.M."/>
        </authorList>
    </citation>
    <scope>NUCLEOTIDE SEQUENCE [LARGE SCALE GENOMIC DNA]</scope>
    <source>
        <strain evidence="10 11">DSM 12653</strain>
    </source>
</reference>
<dbReference type="InterPro" id="IPR043135">
    <property type="entry name" value="Fur_C"/>
</dbReference>
<keyword evidence="2" id="KW-0678">Repressor</keyword>
<keyword evidence="9" id="KW-0408">Iron</keyword>
<protein>
    <submittedName>
        <fullName evidence="10">Fe2+/Zn2+ uptake regulation protein</fullName>
    </submittedName>
</protein>
<dbReference type="Gene3D" id="3.30.1490.190">
    <property type="match status" value="1"/>
</dbReference>
<sequence length="149" mass="17739">MVKKVNEFDKLKEKLKEKGFKLTTQRRVILDVIMENKNKHLSSEEIYDLVKRKYPEIGLATVYRTLQLFEELGLVYKLNFDEGRNRYELYQEDAHQHHHLICLKCGNVIEMEGDLLEDLEKLIEKTKNFEIVDHNAKFYGYCGNSRNKV</sequence>
<dbReference type="GO" id="GO:1900376">
    <property type="term" value="P:regulation of secondary metabolite biosynthetic process"/>
    <property type="evidence" value="ECO:0007669"/>
    <property type="project" value="TreeGrafter"/>
</dbReference>
<accession>A0A0F5PPM2</accession>
<name>A0A0F5PPM2_9THEO</name>
<dbReference type="GO" id="GO:0000976">
    <property type="term" value="F:transcription cis-regulatory region binding"/>
    <property type="evidence" value="ECO:0007669"/>
    <property type="project" value="TreeGrafter"/>
</dbReference>
<dbReference type="PANTHER" id="PTHR33202">
    <property type="entry name" value="ZINC UPTAKE REGULATION PROTEIN"/>
    <property type="match status" value="1"/>
</dbReference>
<dbReference type="FunFam" id="1.10.10.10:FF:000051">
    <property type="entry name" value="Fur family transcriptional regulator"/>
    <property type="match status" value="1"/>
</dbReference>
<dbReference type="Gene3D" id="1.10.10.10">
    <property type="entry name" value="Winged helix-like DNA-binding domain superfamily/Winged helix DNA-binding domain"/>
    <property type="match status" value="1"/>
</dbReference>
<comment type="cofactor">
    <cofactor evidence="9">
        <name>Mn(2+)</name>
        <dbReference type="ChEBI" id="CHEBI:29035"/>
    </cofactor>
    <cofactor evidence="9">
        <name>Fe(2+)</name>
        <dbReference type="ChEBI" id="CHEBI:29033"/>
    </cofactor>
    <text evidence="9">Binds 1 Mn(2+) or Fe(2+) ion per subunit.</text>
</comment>
<keyword evidence="5" id="KW-0805">Transcription regulation</keyword>
<evidence type="ECO:0000256" key="6">
    <source>
        <dbReference type="ARBA" id="ARBA00023125"/>
    </source>
</evidence>
<proteinExistence type="inferred from homology"/>
<comment type="similarity">
    <text evidence="1">Belongs to the Fur family.</text>
</comment>
<reference evidence="11" key="3">
    <citation type="submission" date="2015-02" db="EMBL/GenBank/DDBJ databases">
        <title>Genome analysis of three genomes within the thermophilic hydrogenogenic bacterial species Caldanaerobacter subterraneus.</title>
        <authorList>
            <person name="Sant'Anna F.H."/>
            <person name="Lebedinsky A."/>
            <person name="Sokolova T."/>
            <person name="Robb F.T."/>
            <person name="Gonzalez J.M."/>
        </authorList>
    </citation>
    <scope>NUCLEOTIDE SEQUENCE [LARGE SCALE GENOMIC DNA]</scope>
    <source>
        <strain evidence="11">DSM 12653</strain>
    </source>
</reference>
<dbReference type="GO" id="GO:0045892">
    <property type="term" value="P:negative regulation of DNA-templated transcription"/>
    <property type="evidence" value="ECO:0007669"/>
    <property type="project" value="TreeGrafter"/>
</dbReference>
<dbReference type="Pfam" id="PF01475">
    <property type="entry name" value="FUR"/>
    <property type="match status" value="1"/>
</dbReference>
<reference evidence="10 11" key="1">
    <citation type="submission" date="2008-07" db="EMBL/GenBank/DDBJ databases">
        <authorList>
            <person name="Gonzalez J."/>
            <person name="Sokolova T."/>
            <person name="Ferriera S."/>
            <person name="Johnson J."/>
            <person name="Kravitz S."/>
            <person name="Beeson K."/>
            <person name="Sutton G."/>
            <person name="Rogers Y.-H."/>
            <person name="Friedman R."/>
            <person name="Frazier M."/>
            <person name="Venter J.C."/>
        </authorList>
    </citation>
    <scope>NUCLEOTIDE SEQUENCE [LARGE SCALE GENOMIC DNA]</scope>
    <source>
        <strain evidence="10 11">DSM 12653</strain>
    </source>
</reference>
<evidence type="ECO:0000256" key="2">
    <source>
        <dbReference type="ARBA" id="ARBA00022491"/>
    </source>
</evidence>
<feature type="binding site" evidence="8">
    <location>
        <position position="142"/>
    </location>
    <ligand>
        <name>Zn(2+)</name>
        <dbReference type="ChEBI" id="CHEBI:29105"/>
    </ligand>
</feature>
<dbReference type="AlphaFoldDB" id="A0A0F5PPM2"/>
<feature type="binding site" evidence="9">
    <location>
        <position position="117"/>
    </location>
    <ligand>
        <name>Fe cation</name>
        <dbReference type="ChEBI" id="CHEBI:24875"/>
    </ligand>
</feature>
<comment type="cofactor">
    <cofactor evidence="8">
        <name>Zn(2+)</name>
        <dbReference type="ChEBI" id="CHEBI:29105"/>
    </cofactor>
    <text evidence="8">Binds 1 zinc ion per subunit.</text>
</comment>
<dbReference type="InterPro" id="IPR036390">
    <property type="entry name" value="WH_DNA-bd_sf"/>
</dbReference>
<keyword evidence="6" id="KW-0238">DNA-binding</keyword>
<evidence type="ECO:0000313" key="10">
    <source>
        <dbReference type="EMBL" id="KKC29799.1"/>
    </source>
</evidence>
<feature type="binding site" evidence="8">
    <location>
        <position position="102"/>
    </location>
    <ligand>
        <name>Zn(2+)</name>
        <dbReference type="ChEBI" id="CHEBI:29105"/>
    </ligand>
</feature>
<evidence type="ECO:0000313" key="11">
    <source>
        <dbReference type="Proteomes" id="UP000010146"/>
    </source>
</evidence>
<dbReference type="GO" id="GO:0008270">
    <property type="term" value="F:zinc ion binding"/>
    <property type="evidence" value="ECO:0007669"/>
    <property type="project" value="TreeGrafter"/>
</dbReference>
<evidence type="ECO:0000256" key="8">
    <source>
        <dbReference type="PIRSR" id="PIRSR602481-1"/>
    </source>
</evidence>
<gene>
    <name evidence="10" type="ORF">CDSM653_01173</name>
</gene>
<keyword evidence="7" id="KW-0804">Transcription</keyword>
<dbReference type="SUPFAM" id="SSF46785">
    <property type="entry name" value="Winged helix' DNA-binding domain"/>
    <property type="match status" value="1"/>
</dbReference>
<feature type="binding site" evidence="8">
    <location>
        <position position="105"/>
    </location>
    <ligand>
        <name>Zn(2+)</name>
        <dbReference type="ChEBI" id="CHEBI:29105"/>
    </ligand>
</feature>
<dbReference type="CDD" id="cd07153">
    <property type="entry name" value="Fur_like"/>
    <property type="match status" value="1"/>
</dbReference>
<feature type="binding site" evidence="9">
    <location>
        <position position="134"/>
    </location>
    <ligand>
        <name>Fe cation</name>
        <dbReference type="ChEBI" id="CHEBI:24875"/>
    </ligand>
</feature>
<keyword evidence="3 8" id="KW-0479">Metal-binding</keyword>
<dbReference type="EMBL" id="ABXP02000067">
    <property type="protein sequence ID" value="KKC29799.1"/>
    <property type="molecule type" value="Genomic_DNA"/>
</dbReference>
<evidence type="ECO:0000256" key="4">
    <source>
        <dbReference type="ARBA" id="ARBA00022833"/>
    </source>
</evidence>
<keyword evidence="4 8" id="KW-0862">Zinc</keyword>
<evidence type="ECO:0000256" key="1">
    <source>
        <dbReference type="ARBA" id="ARBA00007957"/>
    </source>
</evidence>
<evidence type="ECO:0000256" key="5">
    <source>
        <dbReference type="ARBA" id="ARBA00023015"/>
    </source>
</evidence>
<organism evidence="10 11">
    <name type="scientific">Caldanaerobacter subterraneus subsp. pacificus DSM 12653</name>
    <dbReference type="NCBI Taxonomy" id="391606"/>
    <lineage>
        <taxon>Bacteria</taxon>
        <taxon>Bacillati</taxon>
        <taxon>Bacillota</taxon>
        <taxon>Clostridia</taxon>
        <taxon>Thermoanaerobacterales</taxon>
        <taxon>Thermoanaerobacteraceae</taxon>
        <taxon>Caldanaerobacter</taxon>
    </lineage>
</organism>
<dbReference type="PANTHER" id="PTHR33202:SF7">
    <property type="entry name" value="FERRIC UPTAKE REGULATION PROTEIN"/>
    <property type="match status" value="1"/>
</dbReference>
<evidence type="ECO:0000256" key="7">
    <source>
        <dbReference type="ARBA" id="ARBA00023163"/>
    </source>
</evidence>
<dbReference type="InterPro" id="IPR002481">
    <property type="entry name" value="FUR"/>
</dbReference>
<comment type="caution">
    <text evidence="10">The sequence shown here is derived from an EMBL/GenBank/DDBJ whole genome shotgun (WGS) entry which is preliminary data.</text>
</comment>
<dbReference type="GO" id="GO:0003700">
    <property type="term" value="F:DNA-binding transcription factor activity"/>
    <property type="evidence" value="ECO:0007669"/>
    <property type="project" value="InterPro"/>
</dbReference>
<evidence type="ECO:0000256" key="3">
    <source>
        <dbReference type="ARBA" id="ARBA00022723"/>
    </source>
</evidence>
<dbReference type="InterPro" id="IPR036388">
    <property type="entry name" value="WH-like_DNA-bd_sf"/>
</dbReference>
<evidence type="ECO:0000256" key="9">
    <source>
        <dbReference type="PIRSR" id="PIRSR602481-2"/>
    </source>
</evidence>
<dbReference type="Proteomes" id="UP000010146">
    <property type="component" value="Unassembled WGS sequence"/>
</dbReference>